<accession>A0A1R3KPZ8</accession>
<comment type="caution">
    <text evidence="1">The sequence shown here is derived from an EMBL/GenBank/DDBJ whole genome shotgun (WGS) entry which is preliminary data.</text>
</comment>
<proteinExistence type="predicted"/>
<protein>
    <submittedName>
        <fullName evidence="1">F-box/LRR-repeat/kelch-repeat protein</fullName>
    </submittedName>
</protein>
<evidence type="ECO:0000313" key="2">
    <source>
        <dbReference type="Proteomes" id="UP000187203"/>
    </source>
</evidence>
<organism evidence="1 2">
    <name type="scientific">Corchorus olitorius</name>
    <dbReference type="NCBI Taxonomy" id="93759"/>
    <lineage>
        <taxon>Eukaryota</taxon>
        <taxon>Viridiplantae</taxon>
        <taxon>Streptophyta</taxon>
        <taxon>Embryophyta</taxon>
        <taxon>Tracheophyta</taxon>
        <taxon>Spermatophyta</taxon>
        <taxon>Magnoliopsida</taxon>
        <taxon>eudicotyledons</taxon>
        <taxon>Gunneridae</taxon>
        <taxon>Pentapetalae</taxon>
        <taxon>rosids</taxon>
        <taxon>malvids</taxon>
        <taxon>Malvales</taxon>
        <taxon>Malvaceae</taxon>
        <taxon>Grewioideae</taxon>
        <taxon>Apeibeae</taxon>
        <taxon>Corchorus</taxon>
    </lineage>
</organism>
<dbReference type="AlphaFoldDB" id="A0A1R3KPZ8"/>
<dbReference type="EMBL" id="AWUE01012447">
    <property type="protein sequence ID" value="OMP09163.1"/>
    <property type="molecule type" value="Genomic_DNA"/>
</dbReference>
<dbReference type="Proteomes" id="UP000187203">
    <property type="component" value="Unassembled WGS sequence"/>
</dbReference>
<sequence length="117" mass="13098">MLTELMRSFDLSPFLSCHLLLLFVIGPLGNDPRVVVTSVHCNSCPEISLCLCLFLQLYTDVAILMLTRPLMSECHWLKACAFNVLKCASLCMPYSGNVIICCFVALLYLHEIIPCIL</sequence>
<keyword evidence="2" id="KW-1185">Reference proteome</keyword>
<name>A0A1R3KPZ8_9ROSI</name>
<reference evidence="2" key="1">
    <citation type="submission" date="2013-09" db="EMBL/GenBank/DDBJ databases">
        <title>Corchorus olitorius genome sequencing.</title>
        <authorList>
            <person name="Alam M."/>
            <person name="Haque M.S."/>
            <person name="Islam M.S."/>
            <person name="Emdad E.M."/>
            <person name="Islam M.M."/>
            <person name="Ahmed B."/>
            <person name="Halim A."/>
            <person name="Hossen Q.M.M."/>
            <person name="Hossain M.Z."/>
            <person name="Ahmed R."/>
            <person name="Khan M.M."/>
            <person name="Islam R."/>
            <person name="Rashid M.M."/>
            <person name="Khan S.A."/>
            <person name="Rahman M.S."/>
            <person name="Alam M."/>
            <person name="Yahiya A.S."/>
            <person name="Khan M.S."/>
            <person name="Azam M.S."/>
            <person name="Haque T."/>
            <person name="Lashkar M.Z.H."/>
            <person name="Akhand A.I."/>
            <person name="Morshed G."/>
            <person name="Roy S."/>
            <person name="Uddin K.S."/>
            <person name="Rabeya T."/>
            <person name="Hossain A.S."/>
            <person name="Chowdhury A."/>
            <person name="Snigdha A.R."/>
            <person name="Mortoza M.S."/>
            <person name="Matin S.A."/>
            <person name="Hoque S.M.E."/>
            <person name="Islam M.K."/>
            <person name="Roy D.K."/>
            <person name="Haider R."/>
            <person name="Moosa M.M."/>
            <person name="Elias S.M."/>
            <person name="Hasan A.M."/>
            <person name="Jahan S."/>
            <person name="Shafiuddin M."/>
            <person name="Mahmood N."/>
            <person name="Shommy N.S."/>
        </authorList>
    </citation>
    <scope>NUCLEOTIDE SEQUENCE [LARGE SCALE GENOMIC DNA]</scope>
    <source>
        <strain evidence="2">cv. O-4</strain>
    </source>
</reference>
<evidence type="ECO:0000313" key="1">
    <source>
        <dbReference type="EMBL" id="OMP09163.1"/>
    </source>
</evidence>
<gene>
    <name evidence="1" type="ORF">COLO4_05744</name>
</gene>